<name>K2R4K6_MACPH</name>
<dbReference type="Proteomes" id="UP000007129">
    <property type="component" value="Unassembled WGS sequence"/>
</dbReference>
<evidence type="ECO:0000313" key="2">
    <source>
        <dbReference type="Proteomes" id="UP000007129"/>
    </source>
</evidence>
<organism evidence="1 2">
    <name type="scientific">Macrophomina phaseolina (strain MS6)</name>
    <name type="common">Charcoal rot fungus</name>
    <dbReference type="NCBI Taxonomy" id="1126212"/>
    <lineage>
        <taxon>Eukaryota</taxon>
        <taxon>Fungi</taxon>
        <taxon>Dikarya</taxon>
        <taxon>Ascomycota</taxon>
        <taxon>Pezizomycotina</taxon>
        <taxon>Dothideomycetes</taxon>
        <taxon>Dothideomycetes incertae sedis</taxon>
        <taxon>Botryosphaeriales</taxon>
        <taxon>Botryosphaeriaceae</taxon>
        <taxon>Macrophomina</taxon>
    </lineage>
</organism>
<dbReference type="AlphaFoldDB" id="K2R4K6"/>
<sequence length="238" mass="26677">MIGKCILEILFGKGADVFLFLSGFEALFFASSDNPMWTNLHRDLQLPPRSGLIIFPTHNAVSEGAEHIFRTLIDLLPSDSCVDEFPNHYHLTIPLPTGYEAEVFIGGVSLDPVCHSPLGAYTLDYIRAGCGSFRYIRCVGSPEYVRLVVVEESEAPMVAESLIPCSEKKAVTVVSRAFEQYTNPRGAKILLSWTNERLSEPWVLTCTSCQWKGRQDMEWPRLRSTEAALLSDCSERIR</sequence>
<dbReference type="HOGENOM" id="CLU_1166022_0_0_1"/>
<proteinExistence type="predicted"/>
<evidence type="ECO:0000313" key="1">
    <source>
        <dbReference type="EMBL" id="EKG09123.1"/>
    </source>
</evidence>
<accession>K2R4K6</accession>
<comment type="caution">
    <text evidence="1">The sequence shown here is derived from an EMBL/GenBank/DDBJ whole genome shotgun (WGS) entry which is preliminary data.</text>
</comment>
<dbReference type="InParanoid" id="K2R4K6"/>
<dbReference type="VEuPathDB" id="FungiDB:MPH_13888"/>
<gene>
    <name evidence="1" type="ORF">MPH_13888</name>
</gene>
<protein>
    <submittedName>
        <fullName evidence="1">Uncharacterized protein</fullName>
    </submittedName>
</protein>
<reference evidence="1 2" key="1">
    <citation type="journal article" date="2012" name="BMC Genomics">
        <title>Tools to kill: Genome of one of the most destructive plant pathogenic fungi Macrophomina phaseolina.</title>
        <authorList>
            <person name="Islam M.S."/>
            <person name="Haque M.S."/>
            <person name="Islam M.M."/>
            <person name="Emdad E.M."/>
            <person name="Halim A."/>
            <person name="Hossen Q.M.M."/>
            <person name="Hossain M.Z."/>
            <person name="Ahmed B."/>
            <person name="Rahim S."/>
            <person name="Rahman M.S."/>
            <person name="Alam M.M."/>
            <person name="Hou S."/>
            <person name="Wan X."/>
            <person name="Saito J.A."/>
            <person name="Alam M."/>
        </authorList>
    </citation>
    <scope>NUCLEOTIDE SEQUENCE [LARGE SCALE GENOMIC DNA]</scope>
    <source>
        <strain evidence="1 2">MS6</strain>
    </source>
</reference>
<dbReference type="EMBL" id="AHHD01000771">
    <property type="protein sequence ID" value="EKG09123.1"/>
    <property type="molecule type" value="Genomic_DNA"/>
</dbReference>